<feature type="transmembrane region" description="Helical" evidence="1">
    <location>
        <begin position="12"/>
        <end position="37"/>
    </location>
</feature>
<keyword evidence="1" id="KW-1133">Transmembrane helix</keyword>
<feature type="domain" description="PepSY" evidence="2">
    <location>
        <begin position="109"/>
        <end position="176"/>
    </location>
</feature>
<keyword evidence="4" id="KW-1185">Reference proteome</keyword>
<organism evidence="3 4">
    <name type="scientific">Maricaulis maris (strain MCS10)</name>
    <name type="common">Caulobacter maris</name>
    <dbReference type="NCBI Taxonomy" id="394221"/>
    <lineage>
        <taxon>Bacteria</taxon>
        <taxon>Pseudomonadati</taxon>
        <taxon>Pseudomonadota</taxon>
        <taxon>Alphaproteobacteria</taxon>
        <taxon>Maricaulales</taxon>
        <taxon>Maricaulaceae</taxon>
        <taxon>Maricaulis</taxon>
    </lineage>
</organism>
<feature type="transmembrane region" description="Helical" evidence="1">
    <location>
        <begin position="204"/>
        <end position="225"/>
    </location>
</feature>
<sequence length="245" mass="27356">MKLFRLMGQIHLWLGVAFGVQVMLWLISGLVMVIIPIEEIRGEHLRHEVSERAIDWSDGALPLASIINAQTSEVVSARTGWLAGQPVWQLETGEGPVMIDARSGDSLSPISAELARNIALARQNGLGEISAINRIAEPPREAGLSVPAWRIDFEAGDTTPPVTFYINSQTGELRAVRTTAWRVYDVFWGIHIMDWSSRENFNSWWIKVTSIIAILFGLAGVYLTVHRLWMMVRRRKAERLGGVGS</sequence>
<dbReference type="AlphaFoldDB" id="Q0AQU2"/>
<evidence type="ECO:0000313" key="3">
    <source>
        <dbReference type="EMBL" id="ABI65345.1"/>
    </source>
</evidence>
<proteinExistence type="predicted"/>
<dbReference type="KEGG" id="mmr:Mmar10_1052"/>
<evidence type="ECO:0000256" key="1">
    <source>
        <dbReference type="SAM" id="Phobius"/>
    </source>
</evidence>
<keyword evidence="1" id="KW-0812">Transmembrane</keyword>
<dbReference type="eggNOG" id="COG3182">
    <property type="taxonomic scope" value="Bacteria"/>
</dbReference>
<dbReference type="STRING" id="394221.Mmar10_1052"/>
<dbReference type="EMBL" id="CP000449">
    <property type="protein sequence ID" value="ABI65345.1"/>
    <property type="molecule type" value="Genomic_DNA"/>
</dbReference>
<reference evidence="3 4" key="1">
    <citation type="submission" date="2006-08" db="EMBL/GenBank/DDBJ databases">
        <title>Complete sequence of Maricaulis maris MCS10.</title>
        <authorList>
            <consortium name="US DOE Joint Genome Institute"/>
            <person name="Copeland A."/>
            <person name="Lucas S."/>
            <person name="Lapidus A."/>
            <person name="Barry K."/>
            <person name="Detter J.C."/>
            <person name="Glavina del Rio T."/>
            <person name="Hammon N."/>
            <person name="Israni S."/>
            <person name="Dalin E."/>
            <person name="Tice H."/>
            <person name="Pitluck S."/>
            <person name="Saunders E."/>
            <person name="Brettin T."/>
            <person name="Bruce D."/>
            <person name="Han C."/>
            <person name="Tapia R."/>
            <person name="Gilna P."/>
            <person name="Schmutz J."/>
            <person name="Larimer F."/>
            <person name="Land M."/>
            <person name="Hauser L."/>
            <person name="Kyrpides N."/>
            <person name="Mikhailova N."/>
            <person name="Viollier P."/>
            <person name="Stephens C."/>
            <person name="Richardson P."/>
        </authorList>
    </citation>
    <scope>NUCLEOTIDE SEQUENCE [LARGE SCALE GENOMIC DNA]</scope>
    <source>
        <strain evidence="3 4">MCS10</strain>
    </source>
</reference>
<evidence type="ECO:0000259" key="2">
    <source>
        <dbReference type="Pfam" id="PF03413"/>
    </source>
</evidence>
<dbReference type="HOGENOM" id="CLU_066006_0_0_5"/>
<dbReference type="InterPro" id="IPR025711">
    <property type="entry name" value="PepSY"/>
</dbReference>
<dbReference type="OrthoDB" id="9806195at2"/>
<dbReference type="RefSeq" id="WP_011642992.1">
    <property type="nucleotide sequence ID" value="NC_008347.1"/>
</dbReference>
<accession>Q0AQU2</accession>
<name>Q0AQU2_MARMM</name>
<protein>
    <recommendedName>
        <fullName evidence="2">PepSY domain-containing protein</fullName>
    </recommendedName>
</protein>
<gene>
    <name evidence="3" type="ordered locus">Mmar10_1052</name>
</gene>
<keyword evidence="1" id="KW-0472">Membrane</keyword>
<dbReference type="Proteomes" id="UP000001964">
    <property type="component" value="Chromosome"/>
</dbReference>
<evidence type="ECO:0000313" key="4">
    <source>
        <dbReference type="Proteomes" id="UP000001964"/>
    </source>
</evidence>
<dbReference type="Pfam" id="PF03413">
    <property type="entry name" value="PepSY"/>
    <property type="match status" value="1"/>
</dbReference>